<dbReference type="AlphaFoldDB" id="A0A382NF55"/>
<gene>
    <name evidence="1" type="ORF">METZ01_LOCUS311186</name>
</gene>
<dbReference type="EMBL" id="UINC01099227">
    <property type="protein sequence ID" value="SVC58332.1"/>
    <property type="molecule type" value="Genomic_DNA"/>
</dbReference>
<evidence type="ECO:0000313" key="1">
    <source>
        <dbReference type="EMBL" id="SVC58332.1"/>
    </source>
</evidence>
<organism evidence="1">
    <name type="scientific">marine metagenome</name>
    <dbReference type="NCBI Taxonomy" id="408172"/>
    <lineage>
        <taxon>unclassified sequences</taxon>
        <taxon>metagenomes</taxon>
        <taxon>ecological metagenomes</taxon>
    </lineage>
</organism>
<protein>
    <submittedName>
        <fullName evidence="1">Uncharacterized protein</fullName>
    </submittedName>
</protein>
<accession>A0A382NF55</accession>
<sequence>MNGSAWISVEHPQAIPSGRGSSAFPFPECYQYFAWTSVPLPLEDLIAGENLFEFTSGDQECLSFGWGQWGAYSAIFRIYYDETKPHPTGQIVSPAPQSVVGDFLHLEAVASSPNGAVTSVDFIGHYEDYDHDGDGIWREWHYTYPKGHLRRHLGTADEAPFVATWFTEWIPDQDEPMAVAARIRDERGIYYMTAAVEGLELDRSQHSVRLYKPYNVPAGWVSRAGRTVGANVFVPTVSGMIEARAELTTWSGLHAEAINLNRMMTAPRVG</sequence>
<proteinExistence type="predicted"/>
<name>A0A382NF55_9ZZZZ</name>
<reference evidence="1" key="1">
    <citation type="submission" date="2018-05" db="EMBL/GenBank/DDBJ databases">
        <authorList>
            <person name="Lanie J.A."/>
            <person name="Ng W.-L."/>
            <person name="Kazmierczak K.M."/>
            <person name="Andrzejewski T.M."/>
            <person name="Davidsen T.M."/>
            <person name="Wayne K.J."/>
            <person name="Tettelin H."/>
            <person name="Glass J.I."/>
            <person name="Rusch D."/>
            <person name="Podicherti R."/>
            <person name="Tsui H.-C.T."/>
            <person name="Winkler M.E."/>
        </authorList>
    </citation>
    <scope>NUCLEOTIDE SEQUENCE</scope>
</reference>